<proteinExistence type="predicted"/>
<accession>A0A7X3LWT9</accession>
<sequence>MSLKDEIAGIGVEFAAALNSKNAAGVAAHYTDDCAVMAPGAPRVDGRSGVQAYWQAAIDAGLANVALNTVEVQDFGDTASEVGTLAGSLGDTALQGKYIVLWRKTGEGWRLHRDIWNFDA</sequence>
<dbReference type="EMBL" id="WUMV01000008">
    <property type="protein sequence ID" value="MXN66560.1"/>
    <property type="molecule type" value="Genomic_DNA"/>
</dbReference>
<feature type="domain" description="DUF4440" evidence="1">
    <location>
        <begin position="13"/>
        <end position="111"/>
    </location>
</feature>
<evidence type="ECO:0000313" key="2">
    <source>
        <dbReference type="EMBL" id="MXN66560.1"/>
    </source>
</evidence>
<dbReference type="SUPFAM" id="SSF54427">
    <property type="entry name" value="NTF2-like"/>
    <property type="match status" value="1"/>
</dbReference>
<evidence type="ECO:0000313" key="3">
    <source>
        <dbReference type="Proteomes" id="UP000433101"/>
    </source>
</evidence>
<comment type="caution">
    <text evidence="2">The sequence shown here is derived from an EMBL/GenBank/DDBJ whole genome shotgun (WGS) entry which is preliminary data.</text>
</comment>
<keyword evidence="3" id="KW-1185">Reference proteome</keyword>
<dbReference type="RefSeq" id="WP_160776815.1">
    <property type="nucleotide sequence ID" value="NZ_WUMV01000008.1"/>
</dbReference>
<name>A0A7X3LWT9_9HYPH</name>
<evidence type="ECO:0000259" key="1">
    <source>
        <dbReference type="Pfam" id="PF14534"/>
    </source>
</evidence>
<dbReference type="InterPro" id="IPR027843">
    <property type="entry name" value="DUF4440"/>
</dbReference>
<dbReference type="InterPro" id="IPR032710">
    <property type="entry name" value="NTF2-like_dom_sf"/>
</dbReference>
<dbReference type="Pfam" id="PF14534">
    <property type="entry name" value="DUF4440"/>
    <property type="match status" value="1"/>
</dbReference>
<dbReference type="Gene3D" id="3.10.450.50">
    <property type="match status" value="1"/>
</dbReference>
<reference evidence="2 3" key="1">
    <citation type="submission" date="2019-12" db="EMBL/GenBank/DDBJ databases">
        <authorList>
            <person name="Li M."/>
        </authorList>
    </citation>
    <scope>NUCLEOTIDE SEQUENCE [LARGE SCALE GENOMIC DNA]</scope>
    <source>
        <strain evidence="2 3">GBMRC 2046</strain>
    </source>
</reference>
<dbReference type="Proteomes" id="UP000433101">
    <property type="component" value="Unassembled WGS sequence"/>
</dbReference>
<organism evidence="2 3">
    <name type="scientific">Stappia sediminis</name>
    <dbReference type="NCBI Taxonomy" id="2692190"/>
    <lineage>
        <taxon>Bacteria</taxon>
        <taxon>Pseudomonadati</taxon>
        <taxon>Pseudomonadota</taxon>
        <taxon>Alphaproteobacteria</taxon>
        <taxon>Hyphomicrobiales</taxon>
        <taxon>Stappiaceae</taxon>
        <taxon>Stappia</taxon>
    </lineage>
</organism>
<gene>
    <name evidence="2" type="ORF">GR183_16715</name>
</gene>
<protein>
    <submittedName>
        <fullName evidence="2">DUF4440 domain-containing protein</fullName>
    </submittedName>
</protein>
<dbReference type="AlphaFoldDB" id="A0A7X3LWT9"/>